<evidence type="ECO:0000313" key="1">
    <source>
        <dbReference type="EMBL" id="KAJ1210615.1"/>
    </source>
</evidence>
<reference evidence="1" key="1">
    <citation type="journal article" date="2022" name="bioRxiv">
        <title>Sequencing and chromosome-scale assembly of the giantPleurodeles waltlgenome.</title>
        <authorList>
            <person name="Brown T."/>
            <person name="Elewa A."/>
            <person name="Iarovenko S."/>
            <person name="Subramanian E."/>
            <person name="Araus A.J."/>
            <person name="Petzold A."/>
            <person name="Susuki M."/>
            <person name="Suzuki K.-i.T."/>
            <person name="Hayashi T."/>
            <person name="Toyoda A."/>
            <person name="Oliveira C."/>
            <person name="Osipova E."/>
            <person name="Leigh N.D."/>
            <person name="Simon A."/>
            <person name="Yun M.H."/>
        </authorList>
    </citation>
    <scope>NUCLEOTIDE SEQUENCE</scope>
    <source>
        <strain evidence="1">20211129_DDA</strain>
        <tissue evidence="1">Liver</tissue>
    </source>
</reference>
<dbReference type="EMBL" id="JANPWB010000002">
    <property type="protein sequence ID" value="KAJ1210615.1"/>
    <property type="molecule type" value="Genomic_DNA"/>
</dbReference>
<gene>
    <name evidence="1" type="ORF">NDU88_005977</name>
</gene>
<evidence type="ECO:0000313" key="2">
    <source>
        <dbReference type="Proteomes" id="UP001066276"/>
    </source>
</evidence>
<name>A0AAV7WE88_PLEWA</name>
<dbReference type="Proteomes" id="UP001066276">
    <property type="component" value="Chromosome 1_2"/>
</dbReference>
<keyword evidence="2" id="KW-1185">Reference proteome</keyword>
<accession>A0AAV7WE88</accession>
<proteinExistence type="predicted"/>
<protein>
    <submittedName>
        <fullName evidence="1">Uncharacterized protein</fullName>
    </submittedName>
</protein>
<sequence>MARSNVLDLVSMETPPLPENKINAYTAFRKFHATLSQDELHDHTGFTPLDDLDPDLFVGIINCVSACHFVQRRVESINRFDVFLSCLEQFEALKVRVSL</sequence>
<organism evidence="1 2">
    <name type="scientific">Pleurodeles waltl</name>
    <name type="common">Iberian ribbed newt</name>
    <dbReference type="NCBI Taxonomy" id="8319"/>
    <lineage>
        <taxon>Eukaryota</taxon>
        <taxon>Metazoa</taxon>
        <taxon>Chordata</taxon>
        <taxon>Craniata</taxon>
        <taxon>Vertebrata</taxon>
        <taxon>Euteleostomi</taxon>
        <taxon>Amphibia</taxon>
        <taxon>Batrachia</taxon>
        <taxon>Caudata</taxon>
        <taxon>Salamandroidea</taxon>
        <taxon>Salamandridae</taxon>
        <taxon>Pleurodelinae</taxon>
        <taxon>Pleurodeles</taxon>
    </lineage>
</organism>
<dbReference type="AlphaFoldDB" id="A0AAV7WE88"/>
<comment type="caution">
    <text evidence="1">The sequence shown here is derived from an EMBL/GenBank/DDBJ whole genome shotgun (WGS) entry which is preliminary data.</text>
</comment>